<dbReference type="PANTHER" id="PTHR12962">
    <property type="entry name" value="CALCIUM-REGULATED HEAT STABLE PROTEIN CRHSP-24-RELATED"/>
    <property type="match status" value="1"/>
</dbReference>
<dbReference type="Gene3D" id="2.40.50.140">
    <property type="entry name" value="Nucleic acid-binding proteins"/>
    <property type="match status" value="1"/>
</dbReference>
<dbReference type="CDD" id="cd04458">
    <property type="entry name" value="CSP_CDS"/>
    <property type="match status" value="1"/>
</dbReference>
<evidence type="ECO:0000313" key="5">
    <source>
        <dbReference type="Proteomes" id="UP000291343"/>
    </source>
</evidence>
<evidence type="ECO:0000256" key="1">
    <source>
        <dbReference type="ARBA" id="ARBA00022553"/>
    </source>
</evidence>
<protein>
    <recommendedName>
        <fullName evidence="3">CSD domain-containing protein</fullName>
    </recommendedName>
</protein>
<dbReference type="STRING" id="195883.A0A482X532"/>
<dbReference type="PROSITE" id="PS51857">
    <property type="entry name" value="CSD_2"/>
    <property type="match status" value="1"/>
</dbReference>
<sequence>MLISKSMYLDDQHPIQTYCIPLTEPSETLIEYVTRLQDKLISCGTVSAGSNLINGTQIPILRKIIEEVTTTPMPLLQTNQTNNNTDFDNSTDIDSLSSTVDPWLVHCEHIPAHLLIDVIYDKNVNRFGRHSLLGVHVDYLEETWTFDASNTTRKNVFTLKSSVKFHTYKPKSGLPSKMEPLHIPKLESQRSSSPVTTPEGSPRLHVPSPIITRRTRTNSTSARALMNPLETGIVKSFSRSKGHGFITPKSGGEDVFVHISDIDGEIVPMTGDEVKYRLCPLPPKMEKSQAVHVEIVNLTPEVHKRWACPEFN</sequence>
<feature type="domain" description="CSD" evidence="3">
    <location>
        <begin position="229"/>
        <end position="295"/>
    </location>
</feature>
<dbReference type="Proteomes" id="UP000291343">
    <property type="component" value="Unassembled WGS sequence"/>
</dbReference>
<dbReference type="InterPro" id="IPR019844">
    <property type="entry name" value="CSD_CS"/>
</dbReference>
<dbReference type="PANTHER" id="PTHR12962:SF1">
    <property type="entry name" value="COLD SHOCK DOMAIN-CONTAINING PROTEIN CG9705"/>
    <property type="match status" value="1"/>
</dbReference>
<dbReference type="SMART" id="SM00357">
    <property type="entry name" value="CSP"/>
    <property type="match status" value="1"/>
</dbReference>
<dbReference type="PROSITE" id="PS00352">
    <property type="entry name" value="CSD_1"/>
    <property type="match status" value="1"/>
</dbReference>
<dbReference type="OrthoDB" id="448492at2759"/>
<reference evidence="4 5" key="1">
    <citation type="journal article" date="2017" name="Gigascience">
        <title>Genome sequence of the small brown planthopper, Laodelphax striatellus.</title>
        <authorList>
            <person name="Zhu J."/>
            <person name="Jiang F."/>
            <person name="Wang X."/>
            <person name="Yang P."/>
            <person name="Bao Y."/>
            <person name="Zhao W."/>
            <person name="Wang W."/>
            <person name="Lu H."/>
            <person name="Wang Q."/>
            <person name="Cui N."/>
            <person name="Li J."/>
            <person name="Chen X."/>
            <person name="Luo L."/>
            <person name="Yu J."/>
            <person name="Kang L."/>
            <person name="Cui F."/>
        </authorList>
    </citation>
    <scope>NUCLEOTIDE SEQUENCE [LARGE SCALE GENOMIC DNA]</scope>
    <source>
        <strain evidence="4">Lst14</strain>
    </source>
</reference>
<dbReference type="InParanoid" id="A0A482X532"/>
<feature type="region of interest" description="Disordered" evidence="2">
    <location>
        <begin position="184"/>
        <end position="207"/>
    </location>
</feature>
<dbReference type="AlphaFoldDB" id="A0A482X532"/>
<gene>
    <name evidence="4" type="ORF">LSTR_LSTR000389</name>
</gene>
<proteinExistence type="predicted"/>
<dbReference type="GO" id="GO:0005737">
    <property type="term" value="C:cytoplasm"/>
    <property type="evidence" value="ECO:0007669"/>
    <property type="project" value="TreeGrafter"/>
</dbReference>
<dbReference type="SUPFAM" id="SSF50249">
    <property type="entry name" value="Nucleic acid-binding proteins"/>
    <property type="match status" value="1"/>
</dbReference>
<dbReference type="InterPro" id="IPR011129">
    <property type="entry name" value="CSD"/>
</dbReference>
<dbReference type="InterPro" id="IPR012340">
    <property type="entry name" value="NA-bd_OB-fold"/>
</dbReference>
<name>A0A482X532_LAOST</name>
<accession>A0A482X532</accession>
<dbReference type="InterPro" id="IPR002059">
    <property type="entry name" value="CSP_DNA-bd"/>
</dbReference>
<dbReference type="SMR" id="A0A482X532"/>
<keyword evidence="5" id="KW-1185">Reference proteome</keyword>
<dbReference type="GO" id="GO:0003730">
    <property type="term" value="F:mRNA 3'-UTR binding"/>
    <property type="evidence" value="ECO:0007669"/>
    <property type="project" value="TreeGrafter"/>
</dbReference>
<dbReference type="EMBL" id="QKKF02018223">
    <property type="protein sequence ID" value="RZF40510.1"/>
    <property type="molecule type" value="Genomic_DNA"/>
</dbReference>
<organism evidence="4 5">
    <name type="scientific">Laodelphax striatellus</name>
    <name type="common">Small brown planthopper</name>
    <name type="synonym">Delphax striatella</name>
    <dbReference type="NCBI Taxonomy" id="195883"/>
    <lineage>
        <taxon>Eukaryota</taxon>
        <taxon>Metazoa</taxon>
        <taxon>Ecdysozoa</taxon>
        <taxon>Arthropoda</taxon>
        <taxon>Hexapoda</taxon>
        <taxon>Insecta</taxon>
        <taxon>Pterygota</taxon>
        <taxon>Neoptera</taxon>
        <taxon>Paraneoptera</taxon>
        <taxon>Hemiptera</taxon>
        <taxon>Auchenorrhyncha</taxon>
        <taxon>Fulgoroidea</taxon>
        <taxon>Delphacidae</taxon>
        <taxon>Criomorphinae</taxon>
        <taxon>Laodelphax</taxon>
    </lineage>
</organism>
<dbReference type="FunFam" id="2.40.50.140:FF:000086">
    <property type="entry name" value="Cold shock domain-containing protein C2"/>
    <property type="match status" value="1"/>
</dbReference>
<dbReference type="InterPro" id="IPR052069">
    <property type="entry name" value="Ca-reg_mRNA-binding_domain"/>
</dbReference>
<comment type="caution">
    <text evidence="4">The sequence shown here is derived from an EMBL/GenBank/DDBJ whole genome shotgun (WGS) entry which is preliminary data.</text>
</comment>
<evidence type="ECO:0000259" key="3">
    <source>
        <dbReference type="PROSITE" id="PS51857"/>
    </source>
</evidence>
<dbReference type="GO" id="GO:0043488">
    <property type="term" value="P:regulation of mRNA stability"/>
    <property type="evidence" value="ECO:0007669"/>
    <property type="project" value="TreeGrafter"/>
</dbReference>
<feature type="compositionally biased region" description="Polar residues" evidence="2">
    <location>
        <begin position="189"/>
        <end position="199"/>
    </location>
</feature>
<evidence type="ECO:0000313" key="4">
    <source>
        <dbReference type="EMBL" id="RZF40510.1"/>
    </source>
</evidence>
<keyword evidence="1" id="KW-0597">Phosphoprotein</keyword>
<dbReference type="Pfam" id="PF00313">
    <property type="entry name" value="CSD"/>
    <property type="match status" value="1"/>
</dbReference>
<evidence type="ECO:0000256" key="2">
    <source>
        <dbReference type="SAM" id="MobiDB-lite"/>
    </source>
</evidence>